<evidence type="ECO:0000313" key="2">
    <source>
        <dbReference type="EMBL" id="SDC89302.1"/>
    </source>
</evidence>
<evidence type="ECO:0008006" key="4">
    <source>
        <dbReference type="Google" id="ProtNLM"/>
    </source>
</evidence>
<dbReference type="RefSeq" id="WP_091405574.1">
    <property type="nucleotide sequence ID" value="NZ_FMYV01000011.1"/>
</dbReference>
<dbReference type="Proteomes" id="UP000199322">
    <property type="component" value="Unassembled WGS sequence"/>
</dbReference>
<keyword evidence="3" id="KW-1185">Reference proteome</keyword>
<dbReference type="EMBL" id="FMYV01000011">
    <property type="protein sequence ID" value="SDC89302.1"/>
    <property type="molecule type" value="Genomic_DNA"/>
</dbReference>
<organism evidence="2 3">
    <name type="scientific">Geotoga petraea</name>
    <dbReference type="NCBI Taxonomy" id="28234"/>
    <lineage>
        <taxon>Bacteria</taxon>
        <taxon>Thermotogati</taxon>
        <taxon>Thermotogota</taxon>
        <taxon>Thermotogae</taxon>
        <taxon>Petrotogales</taxon>
        <taxon>Petrotogaceae</taxon>
        <taxon>Geotoga</taxon>
    </lineage>
</organism>
<proteinExistence type="predicted"/>
<keyword evidence="1" id="KW-1133">Transmembrane helix</keyword>
<keyword evidence="1" id="KW-0812">Transmembrane</keyword>
<sequence length="423" mass="49512">MKKKTRIFVGLVEVAGYFGNLKKGFLENGVECEFITLDNHKFNYGNEDRNIFSELIKKINKINLKNKKIYFMLSYFLSIIPRLMLLIYILFKFDVIIYSLNSTLLRFLELPIYKLFNKKIVYVYLGSDSRPPYLNGWFVNSGNYNSTYKRSIKKKKIIKKVEKYADYIIDYPPQAHFHERNFISGLTVGFPISGFEEQPKKREKINKDYIRILHAPSSPIIKGSFNIDKYIENLKNKGYNIDFIKIVNKEHSEVIQEIKNCDFVIDQMYSDTPLAGLATEAAFFGKASIVGSYYVNYINNDVEKRFIPPSVFCLPEELESKIEYFINNIDQIKEIGRESQKFVKNNWGSKVVARKYMDVINGKIPKSNYFSPYNIEYIYGVGTSKSQLKNFLKNYLHEYGEKGLCLNDKPDLVERIKKFIDTK</sequence>
<evidence type="ECO:0000256" key="1">
    <source>
        <dbReference type="SAM" id="Phobius"/>
    </source>
</evidence>
<dbReference type="STRING" id="28234.SAMN04488588_2025"/>
<evidence type="ECO:0000313" key="3">
    <source>
        <dbReference type="Proteomes" id="UP000199322"/>
    </source>
</evidence>
<feature type="transmembrane region" description="Helical" evidence="1">
    <location>
        <begin position="69"/>
        <end position="91"/>
    </location>
</feature>
<protein>
    <recommendedName>
        <fullName evidence="4">Glycosyltransferase family 1 protein</fullName>
    </recommendedName>
</protein>
<dbReference type="SUPFAM" id="SSF53756">
    <property type="entry name" value="UDP-Glycosyltransferase/glycogen phosphorylase"/>
    <property type="match status" value="1"/>
</dbReference>
<dbReference type="AlphaFoldDB" id="A0A1G6Q9W5"/>
<reference evidence="2 3" key="1">
    <citation type="submission" date="2016-10" db="EMBL/GenBank/DDBJ databases">
        <authorList>
            <person name="de Groot N.N."/>
        </authorList>
    </citation>
    <scope>NUCLEOTIDE SEQUENCE [LARGE SCALE GENOMIC DNA]</scope>
    <source>
        <strain evidence="2 3">WG14</strain>
    </source>
</reference>
<keyword evidence="1" id="KW-0472">Membrane</keyword>
<name>A0A1G6Q9W5_9BACT</name>
<accession>A0A1G6Q9W5</accession>
<gene>
    <name evidence="2" type="ORF">SAMN04488588_2025</name>
</gene>